<dbReference type="Proteomes" id="UP000194127">
    <property type="component" value="Unassembled WGS sequence"/>
</dbReference>
<name>A0A1X6MKJ1_9APHY</name>
<proteinExistence type="predicted"/>
<protein>
    <submittedName>
        <fullName evidence="1">Uncharacterized protein</fullName>
    </submittedName>
</protein>
<organism evidence="1 2">
    <name type="scientific">Postia placenta MAD-698-R-SB12</name>
    <dbReference type="NCBI Taxonomy" id="670580"/>
    <lineage>
        <taxon>Eukaryota</taxon>
        <taxon>Fungi</taxon>
        <taxon>Dikarya</taxon>
        <taxon>Basidiomycota</taxon>
        <taxon>Agaricomycotina</taxon>
        <taxon>Agaricomycetes</taxon>
        <taxon>Polyporales</taxon>
        <taxon>Adustoporiaceae</taxon>
        <taxon>Rhodonia</taxon>
    </lineage>
</organism>
<dbReference type="EMBL" id="KZ110610">
    <property type="protein sequence ID" value="OSX56900.1"/>
    <property type="molecule type" value="Genomic_DNA"/>
</dbReference>
<gene>
    <name evidence="1" type="ORF">POSPLADRAFT_1050342</name>
</gene>
<evidence type="ECO:0000313" key="1">
    <source>
        <dbReference type="EMBL" id="OSX56900.1"/>
    </source>
</evidence>
<evidence type="ECO:0000313" key="2">
    <source>
        <dbReference type="Proteomes" id="UP000194127"/>
    </source>
</evidence>
<keyword evidence="2" id="KW-1185">Reference proteome</keyword>
<reference evidence="1 2" key="1">
    <citation type="submission" date="2017-04" db="EMBL/GenBank/DDBJ databases">
        <title>Genome Sequence of the Model Brown-Rot Fungus Postia placenta SB12.</title>
        <authorList>
            <consortium name="DOE Joint Genome Institute"/>
            <person name="Gaskell J."/>
            <person name="Kersten P."/>
            <person name="Larrondo L.F."/>
            <person name="Canessa P."/>
            <person name="Martinez D."/>
            <person name="Hibbett D."/>
            <person name="Schmoll M."/>
            <person name="Kubicek C.P."/>
            <person name="Martinez A.T."/>
            <person name="Yadav J."/>
            <person name="Master E."/>
            <person name="Magnuson J.K."/>
            <person name="James T."/>
            <person name="Yaver D."/>
            <person name="Berka R."/>
            <person name="Labutti K."/>
            <person name="Lipzen A."/>
            <person name="Aerts A."/>
            <person name="Barry K."/>
            <person name="Henrissat B."/>
            <person name="Blanchette R."/>
            <person name="Grigoriev I."/>
            <person name="Cullen D."/>
        </authorList>
    </citation>
    <scope>NUCLEOTIDE SEQUENCE [LARGE SCALE GENOMIC DNA]</scope>
    <source>
        <strain evidence="1 2">MAD-698-R-SB12</strain>
    </source>
</reference>
<dbReference type="RefSeq" id="XP_024333694.1">
    <property type="nucleotide sequence ID" value="XM_024479964.1"/>
</dbReference>
<sequence>MFMENTHSVKPAHPEIRRGRVPQTAWRIETVSRLPTAPQLPVDTIFFTHKNQTNGCGVPLRDLIACPPRQVDETIGENMAGGSDEVFAAVEYKSITINVQWPSYDFVYNENVPIVNRGKYITRAQLAVRIGRKIQSLVEALRTVLPDERGAYWTIGDEAFGTEDIYVVSLSQLHGRIFRVDLDIECEHRSVLNDTENDEFPPQPPSVDCSAGPRMLGQRHLYLKYEDPPSICVYTEGVTAHELPCAIVTISDSPTDEDGVVVEAVRGEELLAIYEDDIELFSAGGQTGDPNTKIHIDEVVKALLRSISCLVVAECLMQTWCCKPRRMQERQRGVLDKDCMHSKESNVASQIDDQSITTHCVLKGIVTWWMENSHLSAQKYGV</sequence>
<dbReference type="AlphaFoldDB" id="A0A1X6MKJ1"/>
<dbReference type="OrthoDB" id="10269218at2759"/>
<accession>A0A1X6MKJ1</accession>
<dbReference type="GeneID" id="36324914"/>